<dbReference type="EMBL" id="JAAAUY010002010">
    <property type="protein sequence ID" value="KAF9316309.1"/>
    <property type="molecule type" value="Genomic_DNA"/>
</dbReference>
<keyword evidence="2" id="KW-1185">Reference proteome</keyword>
<gene>
    <name evidence="1" type="ORF">BG006_003626</name>
</gene>
<reference evidence="1" key="1">
    <citation type="journal article" date="2020" name="Fungal Divers.">
        <title>Resolving the Mortierellaceae phylogeny through synthesis of multi-gene phylogenetics and phylogenomics.</title>
        <authorList>
            <person name="Vandepol N."/>
            <person name="Liber J."/>
            <person name="Desiro A."/>
            <person name="Na H."/>
            <person name="Kennedy M."/>
            <person name="Barry K."/>
            <person name="Grigoriev I.V."/>
            <person name="Miller A.N."/>
            <person name="O'Donnell K."/>
            <person name="Stajich J.E."/>
            <person name="Bonito G."/>
        </authorList>
    </citation>
    <scope>NUCLEOTIDE SEQUENCE</scope>
    <source>
        <strain evidence="1">NVP1</strain>
    </source>
</reference>
<comment type="caution">
    <text evidence="1">The sequence shown here is derived from an EMBL/GenBank/DDBJ whole genome shotgun (WGS) entry which is preliminary data.</text>
</comment>
<protein>
    <submittedName>
        <fullName evidence="1">Uncharacterized protein</fullName>
    </submittedName>
</protein>
<proteinExistence type="predicted"/>
<dbReference type="Proteomes" id="UP000696485">
    <property type="component" value="Unassembled WGS sequence"/>
</dbReference>
<evidence type="ECO:0000313" key="2">
    <source>
        <dbReference type="Proteomes" id="UP000696485"/>
    </source>
</evidence>
<sequence length="176" mass="19448">MPQGEVTSICFQEYTEEHHNFGLGHSIELIFLSLATKHEAILNACTKFGTVISVKMGTNPVHSMATTTVIFEDLAAVAEIEKLLGNMLLIGNDSGCVVHYGTKQMGDHICTQVCQKLGSLPPWSMPKSVTNLFAQVKLQVDSITMPVNLKTHQYGHEAFVTFANDADWEVTSKHKW</sequence>
<dbReference type="AlphaFoldDB" id="A0A9P5S911"/>
<evidence type="ECO:0000313" key="1">
    <source>
        <dbReference type="EMBL" id="KAF9316309.1"/>
    </source>
</evidence>
<name>A0A9P5S911_9FUNG</name>
<accession>A0A9P5S911</accession>
<organism evidence="1 2">
    <name type="scientific">Podila minutissima</name>
    <dbReference type="NCBI Taxonomy" id="64525"/>
    <lineage>
        <taxon>Eukaryota</taxon>
        <taxon>Fungi</taxon>
        <taxon>Fungi incertae sedis</taxon>
        <taxon>Mucoromycota</taxon>
        <taxon>Mortierellomycotina</taxon>
        <taxon>Mortierellomycetes</taxon>
        <taxon>Mortierellales</taxon>
        <taxon>Mortierellaceae</taxon>
        <taxon>Podila</taxon>
    </lineage>
</organism>